<keyword evidence="15" id="KW-0175">Coiled coil</keyword>
<dbReference type="Pfam" id="PF02518">
    <property type="entry name" value="HATPase_c"/>
    <property type="match status" value="1"/>
</dbReference>
<keyword evidence="7 16" id="KW-0812">Transmembrane</keyword>
<keyword evidence="20" id="KW-1185">Reference proteome</keyword>
<keyword evidence="13 16" id="KW-0472">Membrane</keyword>
<keyword evidence="8" id="KW-0547">Nucleotide-binding</keyword>
<evidence type="ECO:0000256" key="11">
    <source>
        <dbReference type="ARBA" id="ARBA00022989"/>
    </source>
</evidence>
<dbReference type="EMBL" id="FORF01000003">
    <property type="protein sequence ID" value="SFI55254.1"/>
    <property type="molecule type" value="Genomic_DNA"/>
</dbReference>
<dbReference type="Pfam" id="PF00512">
    <property type="entry name" value="HisKA"/>
    <property type="match status" value="1"/>
</dbReference>
<feature type="modified residue" description="4-aspartylphosphate" evidence="14">
    <location>
        <position position="590"/>
    </location>
</feature>
<evidence type="ECO:0000256" key="14">
    <source>
        <dbReference type="PROSITE-ProRule" id="PRU00169"/>
    </source>
</evidence>
<evidence type="ECO:0000256" key="15">
    <source>
        <dbReference type="SAM" id="Coils"/>
    </source>
</evidence>
<keyword evidence="10" id="KW-0067">ATP-binding</keyword>
<dbReference type="GO" id="GO:0005524">
    <property type="term" value="F:ATP binding"/>
    <property type="evidence" value="ECO:0007669"/>
    <property type="project" value="UniProtKB-KW"/>
</dbReference>
<dbReference type="PROSITE" id="PS50110">
    <property type="entry name" value="RESPONSE_REGULATORY"/>
    <property type="match status" value="2"/>
</dbReference>
<keyword evidence="6" id="KW-0808">Transferase</keyword>
<dbReference type="Gene3D" id="1.10.287.130">
    <property type="match status" value="1"/>
</dbReference>
<dbReference type="FunFam" id="1.10.287.130:FF:000003">
    <property type="entry name" value="Histidine kinase"/>
    <property type="match status" value="1"/>
</dbReference>
<feature type="coiled-coil region" evidence="15">
    <location>
        <begin position="261"/>
        <end position="291"/>
    </location>
</feature>
<dbReference type="RefSeq" id="WP_244523142.1">
    <property type="nucleotide sequence ID" value="NZ_FORF01000003.1"/>
</dbReference>
<evidence type="ECO:0000256" key="3">
    <source>
        <dbReference type="ARBA" id="ARBA00012438"/>
    </source>
</evidence>
<dbReference type="PRINTS" id="PR00344">
    <property type="entry name" value="BCTRLSENSOR"/>
</dbReference>
<dbReference type="Gene3D" id="3.40.50.2300">
    <property type="match status" value="2"/>
</dbReference>
<dbReference type="Proteomes" id="UP000242763">
    <property type="component" value="Unassembled WGS sequence"/>
</dbReference>
<evidence type="ECO:0000259" key="18">
    <source>
        <dbReference type="PROSITE" id="PS50110"/>
    </source>
</evidence>
<protein>
    <recommendedName>
        <fullName evidence="3">histidine kinase</fullName>
        <ecNumber evidence="3">2.7.13.3</ecNumber>
    </recommendedName>
</protein>
<dbReference type="InterPro" id="IPR005467">
    <property type="entry name" value="His_kinase_dom"/>
</dbReference>
<dbReference type="PANTHER" id="PTHR45339:SF1">
    <property type="entry name" value="HYBRID SIGNAL TRANSDUCTION HISTIDINE KINASE J"/>
    <property type="match status" value="1"/>
</dbReference>
<dbReference type="STRING" id="1121003.SAMN03080618_00792"/>
<evidence type="ECO:0000256" key="6">
    <source>
        <dbReference type="ARBA" id="ARBA00022679"/>
    </source>
</evidence>
<evidence type="ECO:0000256" key="13">
    <source>
        <dbReference type="ARBA" id="ARBA00023136"/>
    </source>
</evidence>
<dbReference type="InterPro" id="IPR003594">
    <property type="entry name" value="HATPase_dom"/>
</dbReference>
<dbReference type="EC" id="2.7.13.3" evidence="3"/>
<dbReference type="SMART" id="SM00448">
    <property type="entry name" value="REC"/>
    <property type="match status" value="2"/>
</dbReference>
<evidence type="ECO:0000256" key="8">
    <source>
        <dbReference type="ARBA" id="ARBA00022741"/>
    </source>
</evidence>
<feature type="domain" description="Histidine kinase" evidence="17">
    <location>
        <begin position="298"/>
        <end position="518"/>
    </location>
</feature>
<dbReference type="Gene3D" id="3.30.565.10">
    <property type="entry name" value="Histidine kinase-like ATPase, C-terminal domain"/>
    <property type="match status" value="1"/>
</dbReference>
<feature type="modified residue" description="4-aspartylphosphate" evidence="14">
    <location>
        <position position="750"/>
    </location>
</feature>
<evidence type="ECO:0000256" key="16">
    <source>
        <dbReference type="SAM" id="Phobius"/>
    </source>
</evidence>
<accession>A0A1I3J4L5</accession>
<name>A0A1I3J4L5_9HYPH</name>
<feature type="domain" description="Response regulatory" evidence="18">
    <location>
        <begin position="701"/>
        <end position="818"/>
    </location>
</feature>
<dbReference type="InterPro" id="IPR003661">
    <property type="entry name" value="HisK_dim/P_dom"/>
</dbReference>
<dbReference type="PANTHER" id="PTHR45339">
    <property type="entry name" value="HYBRID SIGNAL TRANSDUCTION HISTIDINE KINASE J"/>
    <property type="match status" value="1"/>
</dbReference>
<dbReference type="FunFam" id="3.30.565.10:FF:000010">
    <property type="entry name" value="Sensor histidine kinase RcsC"/>
    <property type="match status" value="1"/>
</dbReference>
<dbReference type="AlphaFoldDB" id="A0A1I3J4L5"/>
<sequence>MSFAVTRAYMRGRLIIIMTSFLLAMAGGVSVIAWLAGDARTNVKFGAVVDLLNEATSDVIYHALMLDQTRLEGERSRLRPGSVPLATHAVALDQGRAALHAATQRLQRTYEVFAMAADGMVQMTESQRISETTPAPHFSDDTLERILGDIDGAAAPAALVAIWTGENGRFPLKRDVLEVITLAEKLDVFSDYSLPAAQRVFAQMQSISTDRIRPNLETTVVELRAGMLANYDRLQGVLIIVALLTLAGIALSTALVFVPMMRRITIAHDELQQANASMEQARVKAESADRAKSEFLANMSHEIRTPMNGVLGMAELLVRTDLDQRQKTFADVILKSGNALLTIINDILDFSKIDAGQLSLDPAPFRIGEAIEDVVTLVSTRVSEKDLELIVRVDPDLPACVVGDVGRIRQIVTNMVGNAVKFTEKGHVLVNVSGHQQDGTAHVTITVEDTGIGIPDEMLERVFEKFSQVDASSTRRHEGTGLGLAIAARLVRLMGGEIHVTSSLGKGSAFWFTVPLEIHEDINPEKPVPVDISGARVLVIDDNKINRDILLEQLRSWHFDCAAAESGQIGLAFLDRAIELGTRVDCIILDYQMPELNGLEVARRIAANPATWNIPVLLLTSVDQAITGPLAAETGISAHLNKPARASALLETLVAIMQAAKSAPRSARIQRLPQPPPRSVAVPQPQLPQVRSRHGANDKLDILVAEDNEVNQLVFSQILDGLGLSYRIAANGRLAVEMHRQFKPRLILMDVSMPQMNGLEATAAIRDLEGANAHTPIIGVTAHALKGDREKCIEAGMDDYLAKPISPNKLAAKINAWMAQGQTALRA</sequence>
<keyword evidence="5 14" id="KW-0597">Phosphoprotein</keyword>
<keyword evidence="12" id="KW-0902">Two-component regulatory system</keyword>
<dbReference type="InterPro" id="IPR004358">
    <property type="entry name" value="Sig_transdc_His_kin-like_C"/>
</dbReference>
<dbReference type="Pfam" id="PF00072">
    <property type="entry name" value="Response_reg"/>
    <property type="match status" value="2"/>
</dbReference>
<evidence type="ECO:0000256" key="9">
    <source>
        <dbReference type="ARBA" id="ARBA00022777"/>
    </source>
</evidence>
<dbReference type="InterPro" id="IPR001789">
    <property type="entry name" value="Sig_transdc_resp-reg_receiver"/>
</dbReference>
<dbReference type="SMART" id="SM00387">
    <property type="entry name" value="HATPase_c"/>
    <property type="match status" value="1"/>
</dbReference>
<keyword evidence="9 19" id="KW-0418">Kinase</keyword>
<evidence type="ECO:0000256" key="7">
    <source>
        <dbReference type="ARBA" id="ARBA00022692"/>
    </source>
</evidence>
<evidence type="ECO:0000256" key="1">
    <source>
        <dbReference type="ARBA" id="ARBA00000085"/>
    </source>
</evidence>
<feature type="domain" description="Response regulatory" evidence="18">
    <location>
        <begin position="536"/>
        <end position="657"/>
    </location>
</feature>
<dbReference type="GO" id="GO:0005886">
    <property type="term" value="C:plasma membrane"/>
    <property type="evidence" value="ECO:0007669"/>
    <property type="project" value="UniProtKB-SubCell"/>
</dbReference>
<dbReference type="PROSITE" id="PS50109">
    <property type="entry name" value="HIS_KIN"/>
    <property type="match status" value="1"/>
</dbReference>
<evidence type="ECO:0000256" key="4">
    <source>
        <dbReference type="ARBA" id="ARBA00022475"/>
    </source>
</evidence>
<dbReference type="InterPro" id="IPR011006">
    <property type="entry name" value="CheY-like_superfamily"/>
</dbReference>
<keyword evidence="4" id="KW-1003">Cell membrane</keyword>
<evidence type="ECO:0000313" key="20">
    <source>
        <dbReference type="Proteomes" id="UP000242763"/>
    </source>
</evidence>
<evidence type="ECO:0000256" key="5">
    <source>
        <dbReference type="ARBA" id="ARBA00022553"/>
    </source>
</evidence>
<dbReference type="InterPro" id="IPR036890">
    <property type="entry name" value="HATPase_C_sf"/>
</dbReference>
<evidence type="ECO:0000259" key="17">
    <source>
        <dbReference type="PROSITE" id="PS50109"/>
    </source>
</evidence>
<feature type="transmembrane region" description="Helical" evidence="16">
    <location>
        <begin position="12"/>
        <end position="36"/>
    </location>
</feature>
<dbReference type="SUPFAM" id="SSF47384">
    <property type="entry name" value="Homodimeric domain of signal transducing histidine kinase"/>
    <property type="match status" value="1"/>
</dbReference>
<dbReference type="CDD" id="cd17546">
    <property type="entry name" value="REC_hyHK_CKI1_RcsC-like"/>
    <property type="match status" value="2"/>
</dbReference>
<dbReference type="SUPFAM" id="SSF52172">
    <property type="entry name" value="CheY-like"/>
    <property type="match status" value="2"/>
</dbReference>
<dbReference type="CDD" id="cd16922">
    <property type="entry name" value="HATPase_EvgS-ArcB-TorS-like"/>
    <property type="match status" value="1"/>
</dbReference>
<proteinExistence type="predicted"/>
<feature type="transmembrane region" description="Helical" evidence="16">
    <location>
        <begin position="237"/>
        <end position="258"/>
    </location>
</feature>
<dbReference type="CDD" id="cd00082">
    <property type="entry name" value="HisKA"/>
    <property type="match status" value="1"/>
</dbReference>
<dbReference type="GO" id="GO:0000155">
    <property type="term" value="F:phosphorelay sensor kinase activity"/>
    <property type="evidence" value="ECO:0007669"/>
    <property type="project" value="InterPro"/>
</dbReference>
<gene>
    <name evidence="19" type="ORF">SAMN03080618_00792</name>
</gene>
<evidence type="ECO:0000256" key="12">
    <source>
        <dbReference type="ARBA" id="ARBA00023012"/>
    </source>
</evidence>
<dbReference type="SMART" id="SM00388">
    <property type="entry name" value="HisKA"/>
    <property type="match status" value="1"/>
</dbReference>
<evidence type="ECO:0000256" key="10">
    <source>
        <dbReference type="ARBA" id="ARBA00022840"/>
    </source>
</evidence>
<dbReference type="InterPro" id="IPR036097">
    <property type="entry name" value="HisK_dim/P_sf"/>
</dbReference>
<organism evidence="19 20">
    <name type="scientific">Aquamicrobium aerolatum DSM 21857</name>
    <dbReference type="NCBI Taxonomy" id="1121003"/>
    <lineage>
        <taxon>Bacteria</taxon>
        <taxon>Pseudomonadati</taxon>
        <taxon>Pseudomonadota</taxon>
        <taxon>Alphaproteobacteria</taxon>
        <taxon>Hyphomicrobiales</taxon>
        <taxon>Phyllobacteriaceae</taxon>
        <taxon>Aerobium</taxon>
    </lineage>
</organism>
<evidence type="ECO:0000256" key="2">
    <source>
        <dbReference type="ARBA" id="ARBA00004651"/>
    </source>
</evidence>
<evidence type="ECO:0000313" key="19">
    <source>
        <dbReference type="EMBL" id="SFI55254.1"/>
    </source>
</evidence>
<comment type="catalytic activity">
    <reaction evidence="1">
        <text>ATP + protein L-histidine = ADP + protein N-phospho-L-histidine.</text>
        <dbReference type="EC" id="2.7.13.3"/>
    </reaction>
</comment>
<comment type="subcellular location">
    <subcellularLocation>
        <location evidence="2">Cell membrane</location>
        <topology evidence="2">Multi-pass membrane protein</topology>
    </subcellularLocation>
</comment>
<keyword evidence="11 16" id="KW-1133">Transmembrane helix</keyword>
<reference evidence="20" key="1">
    <citation type="submission" date="2016-10" db="EMBL/GenBank/DDBJ databases">
        <authorList>
            <person name="Varghese N."/>
            <person name="Submissions S."/>
        </authorList>
    </citation>
    <scope>NUCLEOTIDE SEQUENCE [LARGE SCALE GENOMIC DNA]</scope>
    <source>
        <strain evidence="20">DSM 21857</strain>
    </source>
</reference>
<dbReference type="SUPFAM" id="SSF55874">
    <property type="entry name" value="ATPase domain of HSP90 chaperone/DNA topoisomerase II/histidine kinase"/>
    <property type="match status" value="1"/>
</dbReference>